<evidence type="ECO:0000256" key="1">
    <source>
        <dbReference type="ARBA" id="ARBA00004571"/>
    </source>
</evidence>
<feature type="domain" description="TonB-dependent receptor-like beta-barrel" evidence="10">
    <location>
        <begin position="307"/>
        <end position="750"/>
    </location>
</feature>
<evidence type="ECO:0000256" key="5">
    <source>
        <dbReference type="ARBA" id="ARBA00023077"/>
    </source>
</evidence>
<evidence type="ECO:0000256" key="6">
    <source>
        <dbReference type="ARBA" id="ARBA00023136"/>
    </source>
</evidence>
<dbReference type="PANTHER" id="PTHR30069">
    <property type="entry name" value="TONB-DEPENDENT OUTER MEMBRANE RECEPTOR"/>
    <property type="match status" value="1"/>
</dbReference>
<gene>
    <name evidence="12" type="ORF">F0460_04800</name>
</gene>
<keyword evidence="12" id="KW-0675">Receptor</keyword>
<evidence type="ECO:0000259" key="10">
    <source>
        <dbReference type="Pfam" id="PF00593"/>
    </source>
</evidence>
<dbReference type="InterPro" id="IPR000531">
    <property type="entry name" value="Beta-barrel_TonB"/>
</dbReference>
<evidence type="ECO:0000256" key="4">
    <source>
        <dbReference type="ARBA" id="ARBA00022692"/>
    </source>
</evidence>
<comment type="similarity">
    <text evidence="8 9">Belongs to the TonB-dependent receptor family.</text>
</comment>
<accession>A0A5M6CMZ3</accession>
<dbReference type="Pfam" id="PF07715">
    <property type="entry name" value="Plug"/>
    <property type="match status" value="1"/>
</dbReference>
<keyword evidence="6 8" id="KW-0472">Membrane</keyword>
<dbReference type="SUPFAM" id="SSF49464">
    <property type="entry name" value="Carboxypeptidase regulatory domain-like"/>
    <property type="match status" value="1"/>
</dbReference>
<dbReference type="Gene3D" id="2.170.130.10">
    <property type="entry name" value="TonB-dependent receptor, plug domain"/>
    <property type="match status" value="1"/>
</dbReference>
<dbReference type="InterPro" id="IPR039426">
    <property type="entry name" value="TonB-dep_rcpt-like"/>
</dbReference>
<name>A0A5M6CMZ3_9FLAO</name>
<feature type="domain" description="TonB-dependent receptor plug" evidence="11">
    <location>
        <begin position="131"/>
        <end position="234"/>
    </location>
</feature>
<evidence type="ECO:0000313" key="13">
    <source>
        <dbReference type="Proteomes" id="UP000325141"/>
    </source>
</evidence>
<dbReference type="InterPro" id="IPR036942">
    <property type="entry name" value="Beta-barrel_TonB_sf"/>
</dbReference>
<dbReference type="RefSeq" id="WP_150010820.1">
    <property type="nucleotide sequence ID" value="NZ_VWSG01000003.1"/>
</dbReference>
<keyword evidence="4 8" id="KW-0812">Transmembrane</keyword>
<keyword evidence="5 9" id="KW-0798">TonB box</keyword>
<dbReference type="Gene3D" id="2.40.170.20">
    <property type="entry name" value="TonB-dependent receptor, beta-barrel domain"/>
    <property type="match status" value="1"/>
</dbReference>
<dbReference type="InterPro" id="IPR008969">
    <property type="entry name" value="CarboxyPept-like_regulatory"/>
</dbReference>
<comment type="caution">
    <text evidence="12">The sequence shown here is derived from an EMBL/GenBank/DDBJ whole genome shotgun (WGS) entry which is preliminary data.</text>
</comment>
<evidence type="ECO:0000256" key="3">
    <source>
        <dbReference type="ARBA" id="ARBA00022452"/>
    </source>
</evidence>
<dbReference type="PANTHER" id="PTHR30069:SF42">
    <property type="entry name" value="FERRIC AEROBACTIN RECEPTOR"/>
    <property type="match status" value="1"/>
</dbReference>
<evidence type="ECO:0000256" key="7">
    <source>
        <dbReference type="ARBA" id="ARBA00023237"/>
    </source>
</evidence>
<dbReference type="InterPro" id="IPR012910">
    <property type="entry name" value="Plug_dom"/>
</dbReference>
<dbReference type="InterPro" id="IPR037066">
    <property type="entry name" value="Plug_dom_sf"/>
</dbReference>
<dbReference type="AlphaFoldDB" id="A0A5M6CMZ3"/>
<sequence length="785" mass="86936">MKDVQTVSHFLKTSRNLRYTILLLLLISGFQNAWSQNIQFQVSSNKAPMPNVLITQNDSIIATTDSQGIAQIEKSKITNTTLWFVADGYKEQFVTIPAEVDQTFFEFFLVEDESQLDEIIITAGRKPEHISTVPSSVTILNQQDIQSQNNITSNLAAILGNAVPGLGTSTNKATNSGQTLRGRAVLVLVDGIPQSTPLMNGARDLRTIDPLVIERIEVIKGATSIYGNGSGGGIINYITKKNKDEKAFGGQTVVGTSVNPLHGKETLGYRVAQYFNGKKNRWDYTFGGSVDYTGLQRDADGLPLGQTDGLSNSYQYNGFLKLGYQISDHSALSAMYNYYGSTQHAKYISKNGVYRQSPTIGVSGEEPGKPAGTPYNHNAMLTYSKDNLFGTTQFDVTAYMNTFSSMNRYVAAGTAWYGPGQTMINSDKKGLRINFNTPFNIEKISAEVTYGLDILNDVTYQELTDGRVYIPKMNMVNIAPYAQLRIDFFEHLIFKGGIRYENADVKVKDFNTIATGPGNEGSIFVSGGKIPYSATMFNAGLRYTKYGYFNPFVSFSQGFAINELGRILRRATENTIGNLATDPIITNNYEIGFSSRYSIFNLSASYYISTSDLGVNLVDVGGYLMPQREPEEVKGFEVALVARLTSNLTIGGTYAYVEGKAKLDNGTEIYLNGSRIAPAKATGFVTYKPTDKWNLNLFWVFTGSRDRFQLNEKGKYNNSEGSVKDVSLFNFSGSYQIDNQWRVSLGIENLFNRSYYPTVSQYRALDAEYVHGTGTVANLNVYFKF</sequence>
<protein>
    <submittedName>
        <fullName evidence="12">TonB-dependent receptor</fullName>
    </submittedName>
</protein>
<dbReference type="EMBL" id="VWSG01000003">
    <property type="protein sequence ID" value="KAA5535760.1"/>
    <property type="molecule type" value="Genomic_DNA"/>
</dbReference>
<keyword evidence="2 8" id="KW-0813">Transport</keyword>
<evidence type="ECO:0000256" key="2">
    <source>
        <dbReference type="ARBA" id="ARBA00022448"/>
    </source>
</evidence>
<dbReference type="Pfam" id="PF00593">
    <property type="entry name" value="TonB_dep_Rec_b-barrel"/>
    <property type="match status" value="1"/>
</dbReference>
<dbReference type="SUPFAM" id="SSF56935">
    <property type="entry name" value="Porins"/>
    <property type="match status" value="1"/>
</dbReference>
<keyword evidence="13" id="KW-1185">Reference proteome</keyword>
<evidence type="ECO:0000256" key="9">
    <source>
        <dbReference type="RuleBase" id="RU003357"/>
    </source>
</evidence>
<reference evidence="12 13" key="1">
    <citation type="submission" date="2019-09" db="EMBL/GenBank/DDBJ databases">
        <title>Genome sequence and assembly of Flavobacterium sp.</title>
        <authorList>
            <person name="Chhetri G."/>
        </authorList>
    </citation>
    <scope>NUCLEOTIDE SEQUENCE [LARGE SCALE GENOMIC DNA]</scope>
    <source>
        <strain evidence="12 13">SNL9</strain>
    </source>
</reference>
<evidence type="ECO:0000313" key="12">
    <source>
        <dbReference type="EMBL" id="KAA5535760.1"/>
    </source>
</evidence>
<dbReference type="GO" id="GO:0044718">
    <property type="term" value="P:siderophore transmembrane transport"/>
    <property type="evidence" value="ECO:0007669"/>
    <property type="project" value="TreeGrafter"/>
</dbReference>
<dbReference type="PROSITE" id="PS52016">
    <property type="entry name" value="TONB_DEPENDENT_REC_3"/>
    <property type="match status" value="1"/>
</dbReference>
<comment type="subcellular location">
    <subcellularLocation>
        <location evidence="1 8">Cell outer membrane</location>
        <topology evidence="1 8">Multi-pass membrane protein</topology>
    </subcellularLocation>
</comment>
<organism evidence="12 13">
    <name type="scientific">Paenimyroides baculatum</name>
    <dbReference type="NCBI Taxonomy" id="2608000"/>
    <lineage>
        <taxon>Bacteria</taxon>
        <taxon>Pseudomonadati</taxon>
        <taxon>Bacteroidota</taxon>
        <taxon>Flavobacteriia</taxon>
        <taxon>Flavobacteriales</taxon>
        <taxon>Flavobacteriaceae</taxon>
        <taxon>Paenimyroides</taxon>
    </lineage>
</organism>
<dbReference type="Proteomes" id="UP000325141">
    <property type="component" value="Unassembled WGS sequence"/>
</dbReference>
<keyword evidence="3 8" id="KW-1134">Transmembrane beta strand</keyword>
<dbReference type="GO" id="GO:0009279">
    <property type="term" value="C:cell outer membrane"/>
    <property type="evidence" value="ECO:0007669"/>
    <property type="project" value="UniProtKB-SubCell"/>
</dbReference>
<evidence type="ECO:0000259" key="11">
    <source>
        <dbReference type="Pfam" id="PF07715"/>
    </source>
</evidence>
<proteinExistence type="inferred from homology"/>
<evidence type="ECO:0000256" key="8">
    <source>
        <dbReference type="PROSITE-ProRule" id="PRU01360"/>
    </source>
</evidence>
<dbReference type="GO" id="GO:0015344">
    <property type="term" value="F:siderophore uptake transmembrane transporter activity"/>
    <property type="evidence" value="ECO:0007669"/>
    <property type="project" value="TreeGrafter"/>
</dbReference>
<dbReference type="CDD" id="cd01347">
    <property type="entry name" value="ligand_gated_channel"/>
    <property type="match status" value="1"/>
</dbReference>
<keyword evidence="7 8" id="KW-0998">Cell outer membrane</keyword>